<reference evidence="1 2" key="1">
    <citation type="journal article" date="2014" name="Agronomy (Basel)">
        <title>A Draft Genome Sequence for Ensete ventricosum, the Drought-Tolerant Tree Against Hunger.</title>
        <authorList>
            <person name="Harrison J."/>
            <person name="Moore K.A."/>
            <person name="Paszkiewicz K."/>
            <person name="Jones T."/>
            <person name="Grant M."/>
            <person name="Ambacheew D."/>
            <person name="Muzemil S."/>
            <person name="Studholme D.J."/>
        </authorList>
    </citation>
    <scope>NUCLEOTIDE SEQUENCE [LARGE SCALE GENOMIC DNA]</scope>
</reference>
<organism evidence="1 2">
    <name type="scientific">Ensete ventricosum</name>
    <name type="common">Abyssinian banana</name>
    <name type="synonym">Musa ensete</name>
    <dbReference type="NCBI Taxonomy" id="4639"/>
    <lineage>
        <taxon>Eukaryota</taxon>
        <taxon>Viridiplantae</taxon>
        <taxon>Streptophyta</taxon>
        <taxon>Embryophyta</taxon>
        <taxon>Tracheophyta</taxon>
        <taxon>Spermatophyta</taxon>
        <taxon>Magnoliopsida</taxon>
        <taxon>Liliopsida</taxon>
        <taxon>Zingiberales</taxon>
        <taxon>Musaceae</taxon>
        <taxon>Ensete</taxon>
    </lineage>
</organism>
<dbReference type="Proteomes" id="UP000287651">
    <property type="component" value="Unassembled WGS sequence"/>
</dbReference>
<proteinExistence type="predicted"/>
<protein>
    <submittedName>
        <fullName evidence="1">Uncharacterized protein</fullName>
    </submittedName>
</protein>
<sequence length="69" mass="7117">MAETYGGRAAAAAWGGGMGRHAALMGMGQAASCSGTSTSDFRSDVDLIPRADVTSSEVLSWLSIWHELG</sequence>
<evidence type="ECO:0000313" key="2">
    <source>
        <dbReference type="Proteomes" id="UP000287651"/>
    </source>
</evidence>
<dbReference type="AlphaFoldDB" id="A0A426XMR5"/>
<name>A0A426XMR5_ENSVE</name>
<evidence type="ECO:0000313" key="1">
    <source>
        <dbReference type="EMBL" id="RRT40808.1"/>
    </source>
</evidence>
<comment type="caution">
    <text evidence="1">The sequence shown here is derived from an EMBL/GenBank/DDBJ whole genome shotgun (WGS) entry which is preliminary data.</text>
</comment>
<dbReference type="EMBL" id="AMZH03019085">
    <property type="protein sequence ID" value="RRT40808.1"/>
    <property type="molecule type" value="Genomic_DNA"/>
</dbReference>
<accession>A0A426XMR5</accession>
<gene>
    <name evidence="1" type="ORF">B296_00053138</name>
</gene>